<dbReference type="OMA" id="CTIEQKQ"/>
<dbReference type="Proteomes" id="UP000198287">
    <property type="component" value="Unassembled WGS sequence"/>
</dbReference>
<dbReference type="GO" id="GO:0032934">
    <property type="term" value="F:sterol binding"/>
    <property type="evidence" value="ECO:0007669"/>
    <property type="project" value="TreeGrafter"/>
</dbReference>
<dbReference type="Gene3D" id="2.40.160.120">
    <property type="match status" value="1"/>
</dbReference>
<dbReference type="PANTHER" id="PTHR10972:SF200">
    <property type="entry name" value="OXYSTEROL-BINDING PROTEIN-RELATED PROTEIN 9"/>
    <property type="match status" value="1"/>
</dbReference>
<organism evidence="8 9">
    <name type="scientific">Folsomia candida</name>
    <name type="common">Springtail</name>
    <dbReference type="NCBI Taxonomy" id="158441"/>
    <lineage>
        <taxon>Eukaryota</taxon>
        <taxon>Metazoa</taxon>
        <taxon>Ecdysozoa</taxon>
        <taxon>Arthropoda</taxon>
        <taxon>Hexapoda</taxon>
        <taxon>Collembola</taxon>
        <taxon>Entomobryomorpha</taxon>
        <taxon>Isotomoidea</taxon>
        <taxon>Isotomidae</taxon>
        <taxon>Proisotominae</taxon>
        <taxon>Folsomia</taxon>
    </lineage>
</organism>
<dbReference type="CDD" id="cd13290">
    <property type="entry name" value="PH_ORP9"/>
    <property type="match status" value="1"/>
</dbReference>
<dbReference type="Gene3D" id="2.30.29.30">
    <property type="entry name" value="Pleckstrin-homology domain (PH domain)/Phosphotyrosine-binding domain (PTB)"/>
    <property type="match status" value="1"/>
</dbReference>
<dbReference type="InterPro" id="IPR018494">
    <property type="entry name" value="Oxysterol-bd_CS"/>
</dbReference>
<evidence type="ECO:0000256" key="2">
    <source>
        <dbReference type="ARBA" id="ARBA00023055"/>
    </source>
</evidence>
<dbReference type="InterPro" id="IPR011993">
    <property type="entry name" value="PH-like_dom_sf"/>
</dbReference>
<keyword evidence="3" id="KW-0446">Lipid-binding</keyword>
<evidence type="ECO:0000259" key="7">
    <source>
        <dbReference type="PROSITE" id="PS50003"/>
    </source>
</evidence>
<dbReference type="EMBL" id="LNIX01000003">
    <property type="protein sequence ID" value="OXA56804.1"/>
    <property type="molecule type" value="Genomic_DNA"/>
</dbReference>
<sequence length="791" mass="88426">MSNSGGAGDSTSGAGGITNRVSLGSNSSSSNVTAALMEGVLSKWTNVMKGWQFRWFVLDENTGLLSYYTVVINLTKEKMRRGVRRGCIRLQGAVLGIDDEEDSNFTITVDAKVFHLQAKDAEEREIWVRALEETILKHTRLRPLAYFPHVFSEANVGVDEPLHRFELRLAQADSYLALLIQQVAAMESKPELAEVVGKANEFLEAVKHSIVLLQIAKNTAFPVATLASPVILHYSDPEIQTGIEYGAECTELAINSNKSSKVPPIRVVKSMSSSMIGQSPISPNEKSPVFISYSSSDDEQDFFDANEEFESAEESETPTKDNIANLTSEKLSLEDKTLSSSPINSVSSRADSRTRTALEPGLDWDSLYDEDVPEDDLGSVEGHGSVLSHLLSQVKIGMDLTKVVLPTFILERRSLLEMYADFFAHPDMFVGIPDAPTPRDRIVSVLRWYLGAFHAGRRSEVAKKPYNPILGETFQCYWHLKGYDQSLMANKVSQAKALCADNDPKLTSGASSFVGADGTTLFPWVEDQNALVFFGEQVSHHPPISAFYAEHPQKKISLNAHIWTKSKFLGLSIGVQNIGHATLTLHNGPREDYVLGFPNGYARSILTVPWVELGGPVTISCTQTGYNARVEFMTKPFFSGDKNKINAQVFGPEDKKKPFLVVDGEWNGVMVGKWADGRTERFVDVLSLKINQKQTRPIAQQETYESRRMWKDVTRGLKFREIDNATNAKFFLEERQRQEARERSARSETWKPRMFIPAGDTWIFSEPLEQRLKLMQSKSIQKPSEYCRYGE</sequence>
<dbReference type="Gene3D" id="1.10.287.2720">
    <property type="match status" value="1"/>
</dbReference>
<comment type="similarity">
    <text evidence="4">Belongs to the OSBP family.</text>
</comment>
<dbReference type="FunFam" id="3.30.70.3490:FF:000001">
    <property type="entry name" value="Oxysterol-binding protein"/>
    <property type="match status" value="1"/>
</dbReference>
<evidence type="ECO:0000256" key="6">
    <source>
        <dbReference type="SAM" id="MobiDB-lite"/>
    </source>
</evidence>
<dbReference type="InterPro" id="IPR001849">
    <property type="entry name" value="PH_domain"/>
</dbReference>
<dbReference type="GO" id="GO:0006869">
    <property type="term" value="P:lipid transport"/>
    <property type="evidence" value="ECO:0007669"/>
    <property type="project" value="UniProtKB-KW"/>
</dbReference>
<dbReference type="Pfam" id="PF00169">
    <property type="entry name" value="PH"/>
    <property type="match status" value="1"/>
</dbReference>
<dbReference type="OrthoDB" id="14833at2759"/>
<name>A0A226EIF8_FOLCA</name>
<dbReference type="FunFam" id="2.40.160.120:FF:000014">
    <property type="entry name" value="Oxysterol-binding protein"/>
    <property type="match status" value="1"/>
</dbReference>
<dbReference type="STRING" id="158441.A0A226EIF8"/>
<dbReference type="FunFam" id="2.30.29.30:FF:000089">
    <property type="entry name" value="Oxysterol-binding protein"/>
    <property type="match status" value="1"/>
</dbReference>
<protein>
    <recommendedName>
        <fullName evidence="5">Oxysterol-binding protein</fullName>
    </recommendedName>
</protein>
<dbReference type="SUPFAM" id="SSF144000">
    <property type="entry name" value="Oxysterol-binding protein-like"/>
    <property type="match status" value="1"/>
</dbReference>
<dbReference type="PROSITE" id="PS01013">
    <property type="entry name" value="OSBP"/>
    <property type="match status" value="1"/>
</dbReference>
<dbReference type="PROSITE" id="PS50003">
    <property type="entry name" value="PH_DOMAIN"/>
    <property type="match status" value="1"/>
</dbReference>
<dbReference type="FunFam" id="1.10.287.2720:FF:000001">
    <property type="entry name" value="Oxysterol-binding OBPalpha"/>
    <property type="match status" value="1"/>
</dbReference>
<proteinExistence type="inferred from homology"/>
<dbReference type="Pfam" id="PF01237">
    <property type="entry name" value="Oxysterol_BP"/>
    <property type="match status" value="1"/>
</dbReference>
<evidence type="ECO:0000256" key="4">
    <source>
        <dbReference type="RuleBase" id="RU003844"/>
    </source>
</evidence>
<keyword evidence="2 5" id="KW-0445">Lipid transport</keyword>
<evidence type="ECO:0000256" key="3">
    <source>
        <dbReference type="ARBA" id="ARBA00023121"/>
    </source>
</evidence>
<dbReference type="SMART" id="SM00233">
    <property type="entry name" value="PH"/>
    <property type="match status" value="1"/>
</dbReference>
<feature type="domain" description="PH" evidence="7">
    <location>
        <begin position="34"/>
        <end position="136"/>
    </location>
</feature>
<keyword evidence="1 5" id="KW-0813">Transport</keyword>
<evidence type="ECO:0000256" key="1">
    <source>
        <dbReference type="ARBA" id="ARBA00022448"/>
    </source>
</evidence>
<dbReference type="Gene3D" id="3.30.70.3490">
    <property type="match status" value="1"/>
</dbReference>
<evidence type="ECO:0000313" key="9">
    <source>
        <dbReference type="Proteomes" id="UP000198287"/>
    </source>
</evidence>
<dbReference type="InterPro" id="IPR000648">
    <property type="entry name" value="Oxysterol-bd"/>
</dbReference>
<dbReference type="GO" id="GO:0016020">
    <property type="term" value="C:membrane"/>
    <property type="evidence" value="ECO:0007669"/>
    <property type="project" value="TreeGrafter"/>
</dbReference>
<accession>A0A226EIF8</accession>
<dbReference type="GO" id="GO:0005794">
    <property type="term" value="C:Golgi apparatus"/>
    <property type="evidence" value="ECO:0007669"/>
    <property type="project" value="TreeGrafter"/>
</dbReference>
<keyword evidence="9" id="KW-1185">Reference proteome</keyword>
<evidence type="ECO:0000313" key="8">
    <source>
        <dbReference type="EMBL" id="OXA56804.1"/>
    </source>
</evidence>
<dbReference type="AlphaFoldDB" id="A0A226EIF8"/>
<feature type="compositionally biased region" description="Polar residues" evidence="6">
    <location>
        <begin position="338"/>
        <end position="349"/>
    </location>
</feature>
<comment type="caution">
    <text evidence="8">The sequence shown here is derived from an EMBL/GenBank/DDBJ whole genome shotgun (WGS) entry which is preliminary data.</text>
</comment>
<feature type="region of interest" description="Disordered" evidence="6">
    <location>
        <begin position="334"/>
        <end position="355"/>
    </location>
</feature>
<dbReference type="PANTHER" id="PTHR10972">
    <property type="entry name" value="OXYSTEROL-BINDING PROTEIN-RELATED"/>
    <property type="match status" value="1"/>
</dbReference>
<evidence type="ECO:0000256" key="5">
    <source>
        <dbReference type="RuleBase" id="RU003845"/>
    </source>
</evidence>
<dbReference type="InterPro" id="IPR037239">
    <property type="entry name" value="OSBP_sf"/>
</dbReference>
<dbReference type="GO" id="GO:0005829">
    <property type="term" value="C:cytosol"/>
    <property type="evidence" value="ECO:0007669"/>
    <property type="project" value="TreeGrafter"/>
</dbReference>
<reference evidence="8 9" key="1">
    <citation type="submission" date="2015-12" db="EMBL/GenBank/DDBJ databases">
        <title>The genome of Folsomia candida.</title>
        <authorList>
            <person name="Faddeeva A."/>
            <person name="Derks M.F."/>
            <person name="Anvar Y."/>
            <person name="Smit S."/>
            <person name="Van Straalen N."/>
            <person name="Roelofs D."/>
        </authorList>
    </citation>
    <scope>NUCLEOTIDE SEQUENCE [LARGE SCALE GENOMIC DNA]</scope>
    <source>
        <strain evidence="8 9">VU population</strain>
        <tissue evidence="8">Whole body</tissue>
    </source>
</reference>
<gene>
    <name evidence="8" type="ORF">Fcan01_07442</name>
</gene>
<dbReference type="SUPFAM" id="SSF50729">
    <property type="entry name" value="PH domain-like"/>
    <property type="match status" value="1"/>
</dbReference>